<name>A0ABV9FVM8_9NOCA</name>
<comment type="caution">
    <text evidence="2">The sequence shown here is derived from an EMBL/GenBank/DDBJ whole genome shotgun (WGS) entry which is preliminary data.</text>
</comment>
<gene>
    <name evidence="2" type="ORF">ACFO6S_19350</name>
</gene>
<dbReference type="CDD" id="cd18873">
    <property type="entry name" value="NUDIX_NadM_like"/>
    <property type="match status" value="1"/>
</dbReference>
<dbReference type="PANTHER" id="PTHR43736:SF4">
    <property type="entry name" value="SLR1690 PROTEIN"/>
    <property type="match status" value="1"/>
</dbReference>
<dbReference type="Gene3D" id="1.10.10.10">
    <property type="entry name" value="Winged helix-like DNA-binding domain superfamily/Winged helix DNA-binding domain"/>
    <property type="match status" value="1"/>
</dbReference>
<dbReference type="Pfam" id="PF21906">
    <property type="entry name" value="WHD_NrtR"/>
    <property type="match status" value="1"/>
</dbReference>
<organism evidence="2 3">
    <name type="scientific">Rhodococcus kronopolitis</name>
    <dbReference type="NCBI Taxonomy" id="1460226"/>
    <lineage>
        <taxon>Bacteria</taxon>
        <taxon>Bacillati</taxon>
        <taxon>Actinomycetota</taxon>
        <taxon>Actinomycetes</taxon>
        <taxon>Mycobacteriales</taxon>
        <taxon>Nocardiaceae</taxon>
        <taxon>Rhodococcus</taxon>
    </lineage>
</organism>
<dbReference type="Gene3D" id="3.90.79.10">
    <property type="entry name" value="Nucleoside Triphosphate Pyrophosphohydrolase"/>
    <property type="match status" value="1"/>
</dbReference>
<accession>A0ABV9FVM8</accession>
<reference evidence="3" key="1">
    <citation type="journal article" date="2019" name="Int. J. Syst. Evol. Microbiol.">
        <title>The Global Catalogue of Microorganisms (GCM) 10K type strain sequencing project: providing services to taxonomists for standard genome sequencing and annotation.</title>
        <authorList>
            <consortium name="The Broad Institute Genomics Platform"/>
            <consortium name="The Broad Institute Genome Sequencing Center for Infectious Disease"/>
            <person name="Wu L."/>
            <person name="Ma J."/>
        </authorList>
    </citation>
    <scope>NUCLEOTIDE SEQUENCE [LARGE SCALE GENOMIC DNA]</scope>
    <source>
        <strain evidence="3">CCUG 54520</strain>
    </source>
</reference>
<dbReference type="RefSeq" id="WP_378419598.1">
    <property type="nucleotide sequence ID" value="NZ_JBHSFO010000014.1"/>
</dbReference>
<dbReference type="Proteomes" id="UP001595914">
    <property type="component" value="Unassembled WGS sequence"/>
</dbReference>
<feature type="domain" description="NrtR DNA-binding winged helix" evidence="1">
    <location>
        <begin position="154"/>
        <end position="209"/>
    </location>
</feature>
<dbReference type="InterPro" id="IPR036390">
    <property type="entry name" value="WH_DNA-bd_sf"/>
</dbReference>
<sequence length="226" mass="24433">MTESTVPSGRRLEDYPRPSVAVDVAVLTYSAGTLRVLVVEHRLGSLALPGTFLHERELLTDAAERALRDKAALPGTRFHQLAMFDDPARDDRGWVLSMAHAAAVPAGNLPADAVLVPIRGGGAAQALAFDHADMVSLAVADLRERYAAQVDPAGLLGETFTVLELRQLYEAVFDRELQKDSFRRHVSKALENTGRWSKPGNGRPAEIFRRSGDAVLPAQAAVLFAG</sequence>
<evidence type="ECO:0000313" key="3">
    <source>
        <dbReference type="Proteomes" id="UP001595914"/>
    </source>
</evidence>
<dbReference type="SUPFAM" id="SSF46785">
    <property type="entry name" value="Winged helix' DNA-binding domain"/>
    <property type="match status" value="1"/>
</dbReference>
<dbReference type="EMBL" id="JBHSFO010000014">
    <property type="protein sequence ID" value="MFC4605862.1"/>
    <property type="molecule type" value="Genomic_DNA"/>
</dbReference>
<dbReference type="PANTHER" id="PTHR43736">
    <property type="entry name" value="ADP-RIBOSE PYROPHOSPHATASE"/>
    <property type="match status" value="1"/>
</dbReference>
<evidence type="ECO:0000259" key="1">
    <source>
        <dbReference type="Pfam" id="PF21906"/>
    </source>
</evidence>
<keyword evidence="2" id="KW-0378">Hydrolase</keyword>
<dbReference type="InterPro" id="IPR036388">
    <property type="entry name" value="WH-like_DNA-bd_sf"/>
</dbReference>
<proteinExistence type="predicted"/>
<dbReference type="InterPro" id="IPR015797">
    <property type="entry name" value="NUDIX_hydrolase-like_dom_sf"/>
</dbReference>
<protein>
    <submittedName>
        <fullName evidence="2">NUDIX hydrolase</fullName>
    </submittedName>
</protein>
<dbReference type="GO" id="GO:0016787">
    <property type="term" value="F:hydrolase activity"/>
    <property type="evidence" value="ECO:0007669"/>
    <property type="project" value="UniProtKB-KW"/>
</dbReference>
<dbReference type="SUPFAM" id="SSF55811">
    <property type="entry name" value="Nudix"/>
    <property type="match status" value="1"/>
</dbReference>
<evidence type="ECO:0000313" key="2">
    <source>
        <dbReference type="EMBL" id="MFC4605862.1"/>
    </source>
</evidence>
<keyword evidence="3" id="KW-1185">Reference proteome</keyword>
<dbReference type="InterPro" id="IPR054105">
    <property type="entry name" value="WHD_NrtR"/>
</dbReference>